<evidence type="ECO:0000313" key="2">
    <source>
        <dbReference type="Proteomes" id="UP000001307"/>
    </source>
</evidence>
<protein>
    <submittedName>
        <fullName evidence="1">Uncharacterized protein</fullName>
    </submittedName>
</protein>
<name>E4X950_OIKDI</name>
<gene>
    <name evidence="1" type="ORF">GSOID_T00004397001</name>
</gene>
<dbReference type="EMBL" id="FN653030">
    <property type="protein sequence ID" value="CBY18979.1"/>
    <property type="molecule type" value="Genomic_DNA"/>
</dbReference>
<organism evidence="1">
    <name type="scientific">Oikopleura dioica</name>
    <name type="common">Tunicate</name>
    <dbReference type="NCBI Taxonomy" id="34765"/>
    <lineage>
        <taxon>Eukaryota</taxon>
        <taxon>Metazoa</taxon>
        <taxon>Chordata</taxon>
        <taxon>Tunicata</taxon>
        <taxon>Appendicularia</taxon>
        <taxon>Copelata</taxon>
        <taxon>Oikopleuridae</taxon>
        <taxon>Oikopleura</taxon>
    </lineage>
</organism>
<sequence>MRDTTDKISDELSKEVTDSNAWWETRNAREKYHSDLISSVLPDVLGPALPLFTFPKSITWSAAVPKPKNSLHAEYLGYAIRAWSYLNTLGKTNVAGLVGVRKVDLDRLAKSHSCVEMDYQRTTATYLVLGRLVQSITFERMSICQGIRMSRMLSVRHAEFLLRSEISSRSADISNLLYVVDSQVNLASSAKTVGTFFNSVPQRGMDTLLSLLLQVSL</sequence>
<dbReference type="AlphaFoldDB" id="E4X950"/>
<dbReference type="Pfam" id="PF03568">
    <property type="entry name" value="Separin_C"/>
    <property type="match status" value="1"/>
</dbReference>
<accession>E4X950</accession>
<evidence type="ECO:0000313" key="1">
    <source>
        <dbReference type="EMBL" id="CBY18979.1"/>
    </source>
</evidence>
<dbReference type="InParanoid" id="E4X950"/>
<keyword evidence="2" id="KW-1185">Reference proteome</keyword>
<reference evidence="1" key="1">
    <citation type="journal article" date="2010" name="Science">
        <title>Plasticity of animal genome architecture unmasked by rapid evolution of a pelagic tunicate.</title>
        <authorList>
            <person name="Denoeud F."/>
            <person name="Henriet S."/>
            <person name="Mungpakdee S."/>
            <person name="Aury J.M."/>
            <person name="Da Silva C."/>
            <person name="Brinkmann H."/>
            <person name="Mikhaleva J."/>
            <person name="Olsen L.C."/>
            <person name="Jubin C."/>
            <person name="Canestro C."/>
            <person name="Bouquet J.M."/>
            <person name="Danks G."/>
            <person name="Poulain J."/>
            <person name="Campsteijn C."/>
            <person name="Adamski M."/>
            <person name="Cross I."/>
            <person name="Yadetie F."/>
            <person name="Muffato M."/>
            <person name="Louis A."/>
            <person name="Butcher S."/>
            <person name="Tsagkogeorga G."/>
            <person name="Konrad A."/>
            <person name="Singh S."/>
            <person name="Jensen M.F."/>
            <person name="Cong E.H."/>
            <person name="Eikeseth-Otteraa H."/>
            <person name="Noel B."/>
            <person name="Anthouard V."/>
            <person name="Porcel B.M."/>
            <person name="Kachouri-Lafond R."/>
            <person name="Nishino A."/>
            <person name="Ugolini M."/>
            <person name="Chourrout P."/>
            <person name="Nishida H."/>
            <person name="Aasland R."/>
            <person name="Huzurbazar S."/>
            <person name="Westhof E."/>
            <person name="Delsuc F."/>
            <person name="Lehrach H."/>
            <person name="Reinhardt R."/>
            <person name="Weissenbach J."/>
            <person name="Roy S.W."/>
            <person name="Artiguenave F."/>
            <person name="Postlethwait J.H."/>
            <person name="Manak J.R."/>
            <person name="Thompson E.M."/>
            <person name="Jaillon O."/>
            <person name="Du Pasquier L."/>
            <person name="Boudinot P."/>
            <person name="Liberles D.A."/>
            <person name="Volff J.N."/>
            <person name="Philippe H."/>
            <person name="Lenhard B."/>
            <person name="Roest Crollius H."/>
            <person name="Wincker P."/>
            <person name="Chourrout D."/>
        </authorList>
    </citation>
    <scope>NUCLEOTIDE SEQUENCE [LARGE SCALE GENOMIC DNA]</scope>
</reference>
<dbReference type="Proteomes" id="UP000001307">
    <property type="component" value="Unassembled WGS sequence"/>
</dbReference>
<proteinExistence type="predicted"/>